<dbReference type="Proteomes" id="UP000694406">
    <property type="component" value="Unplaced"/>
</dbReference>
<keyword evidence="4 7" id="KW-0732">Signal</keyword>
<keyword evidence="6" id="KW-1015">Disulfide bond</keyword>
<dbReference type="SUPFAM" id="SSF57362">
    <property type="entry name" value="BPTI-like"/>
    <property type="match status" value="1"/>
</dbReference>
<feature type="domain" description="BPTI/Kunitz inhibitor" evidence="8">
    <location>
        <begin position="44"/>
        <end position="94"/>
    </location>
</feature>
<dbReference type="PANTHER" id="PTHR10083:SF376">
    <property type="entry name" value="SERINE PEPTIDASE INHIBITOR, KUNITZ TYPE, 3"/>
    <property type="match status" value="1"/>
</dbReference>
<keyword evidence="2" id="KW-0964">Secreted</keyword>
<evidence type="ECO:0000256" key="1">
    <source>
        <dbReference type="ARBA" id="ARBA00004613"/>
    </source>
</evidence>
<name>A0A8C5WZ19_LATLA</name>
<dbReference type="Gene3D" id="4.10.410.10">
    <property type="entry name" value="Pancreatic trypsin inhibitor Kunitz domain"/>
    <property type="match status" value="1"/>
</dbReference>
<evidence type="ECO:0000313" key="9">
    <source>
        <dbReference type="Ensembl" id="ENSLLTP00000024129.1"/>
    </source>
</evidence>
<reference evidence="9" key="1">
    <citation type="submission" date="2025-08" db="UniProtKB">
        <authorList>
            <consortium name="Ensembl"/>
        </authorList>
    </citation>
    <scope>IDENTIFICATION</scope>
</reference>
<dbReference type="InterPro" id="IPR036880">
    <property type="entry name" value="Kunitz_BPTI_sf"/>
</dbReference>
<organism evidence="9 10">
    <name type="scientific">Laticauda laticaudata</name>
    <name type="common">Blue-ringed sea krait</name>
    <name type="synonym">Blue-lipped sea krait</name>
    <dbReference type="NCBI Taxonomy" id="8630"/>
    <lineage>
        <taxon>Eukaryota</taxon>
        <taxon>Metazoa</taxon>
        <taxon>Chordata</taxon>
        <taxon>Craniata</taxon>
        <taxon>Vertebrata</taxon>
        <taxon>Euteleostomi</taxon>
        <taxon>Lepidosauria</taxon>
        <taxon>Squamata</taxon>
        <taxon>Bifurcata</taxon>
        <taxon>Unidentata</taxon>
        <taxon>Episquamata</taxon>
        <taxon>Toxicofera</taxon>
        <taxon>Serpentes</taxon>
        <taxon>Colubroidea</taxon>
        <taxon>Elapidae</taxon>
        <taxon>Laticaudinae</taxon>
        <taxon>Laticauda</taxon>
    </lineage>
</organism>
<dbReference type="GeneTree" id="ENSGT01040000241383"/>
<dbReference type="PRINTS" id="PR00759">
    <property type="entry name" value="BASICPTASE"/>
</dbReference>
<dbReference type="Ensembl" id="ENSLLTT00000025000.1">
    <property type="protein sequence ID" value="ENSLLTP00000024129.1"/>
    <property type="gene ID" value="ENSLLTG00000017758.1"/>
</dbReference>
<evidence type="ECO:0000256" key="5">
    <source>
        <dbReference type="ARBA" id="ARBA00022900"/>
    </source>
</evidence>
<dbReference type="PROSITE" id="PS50279">
    <property type="entry name" value="BPTI_KUNITZ_2"/>
    <property type="match status" value="1"/>
</dbReference>
<dbReference type="PANTHER" id="PTHR10083">
    <property type="entry name" value="KUNITZ-TYPE PROTEASE INHIBITOR-RELATED"/>
    <property type="match status" value="1"/>
</dbReference>
<proteinExistence type="predicted"/>
<keyword evidence="10" id="KW-1185">Reference proteome</keyword>
<dbReference type="CDD" id="cd00109">
    <property type="entry name" value="Kunitz-type"/>
    <property type="match status" value="1"/>
</dbReference>
<evidence type="ECO:0000313" key="10">
    <source>
        <dbReference type="Proteomes" id="UP000694406"/>
    </source>
</evidence>
<evidence type="ECO:0000256" key="3">
    <source>
        <dbReference type="ARBA" id="ARBA00022690"/>
    </source>
</evidence>
<dbReference type="GO" id="GO:0005615">
    <property type="term" value="C:extracellular space"/>
    <property type="evidence" value="ECO:0007669"/>
    <property type="project" value="TreeGrafter"/>
</dbReference>
<keyword evidence="5" id="KW-0722">Serine protease inhibitor</keyword>
<evidence type="ECO:0000256" key="4">
    <source>
        <dbReference type="ARBA" id="ARBA00022729"/>
    </source>
</evidence>
<dbReference type="PROSITE" id="PS00280">
    <property type="entry name" value="BPTI_KUNITZ_1"/>
    <property type="match status" value="1"/>
</dbReference>
<dbReference type="InterPro" id="IPR002223">
    <property type="entry name" value="Kunitz_BPTI"/>
</dbReference>
<dbReference type="SMART" id="SM00131">
    <property type="entry name" value="KU"/>
    <property type="match status" value="1"/>
</dbReference>
<evidence type="ECO:0000256" key="6">
    <source>
        <dbReference type="ARBA" id="ARBA00023157"/>
    </source>
</evidence>
<reference evidence="9" key="2">
    <citation type="submission" date="2025-09" db="UniProtKB">
        <authorList>
            <consortium name="Ensembl"/>
        </authorList>
    </citation>
    <scope>IDENTIFICATION</scope>
</reference>
<dbReference type="Pfam" id="PF00014">
    <property type="entry name" value="Kunitz_BPTI"/>
    <property type="match status" value="1"/>
</dbReference>
<sequence length="97" mass="11315">FLLAPMLFLALLLLDIFISAFQKRDVTELSFPTPIFLLETLWNCKLWARKGKCKGKIPRYYYDAFNKRCRLFTYSGCGGNANNFQTFDQCNKECKPV</sequence>
<dbReference type="AlphaFoldDB" id="A0A8C5WZ19"/>
<dbReference type="InterPro" id="IPR050098">
    <property type="entry name" value="TFPI/VKTCI-like"/>
</dbReference>
<comment type="subcellular location">
    <subcellularLocation>
        <location evidence="1">Secreted</location>
    </subcellularLocation>
</comment>
<accession>A0A8C5WZ19</accession>
<dbReference type="InterPro" id="IPR020901">
    <property type="entry name" value="Prtase_inh_Kunz-CS"/>
</dbReference>
<feature type="chain" id="PRO_5034382459" description="BPTI/Kunitz inhibitor domain-containing protein" evidence="7">
    <location>
        <begin position="21"/>
        <end position="97"/>
    </location>
</feature>
<evidence type="ECO:0000256" key="7">
    <source>
        <dbReference type="SAM" id="SignalP"/>
    </source>
</evidence>
<keyword evidence="3" id="KW-0646">Protease inhibitor</keyword>
<feature type="signal peptide" evidence="7">
    <location>
        <begin position="1"/>
        <end position="20"/>
    </location>
</feature>
<protein>
    <recommendedName>
        <fullName evidence="8">BPTI/Kunitz inhibitor domain-containing protein</fullName>
    </recommendedName>
</protein>
<evidence type="ECO:0000259" key="8">
    <source>
        <dbReference type="PROSITE" id="PS50279"/>
    </source>
</evidence>
<dbReference type="GO" id="GO:0004867">
    <property type="term" value="F:serine-type endopeptidase inhibitor activity"/>
    <property type="evidence" value="ECO:0007669"/>
    <property type="project" value="UniProtKB-KW"/>
</dbReference>
<evidence type="ECO:0000256" key="2">
    <source>
        <dbReference type="ARBA" id="ARBA00022525"/>
    </source>
</evidence>